<protein>
    <recommendedName>
        <fullName evidence="2">Glycoside hydrolase family 42 N-terminal domain-containing protein</fullName>
    </recommendedName>
</protein>
<feature type="non-terminal residue" evidence="1">
    <location>
        <position position="1"/>
    </location>
</feature>
<sequence length="256" mass="29740">AEQPEDYYEWLRSLKVNWAGITVDLFIESSMDSTVERNYGNVPNATFTDEVITEAIRGFKRHNLNVYFTFSINTQLAVQSEYPVHRWQLGDPDMPNQDSNINSENWPWDPDHPVHEAYVESFWDSYTQEAVYFARICESEGVELYAPGAELDRLFRTRSGGRWPNNYKTYLQAMVDSVRSVYSGLVSYEMHWSALGYNEFDPGSDHLWEDLGLDVIGISAYFKLSEEVPTSVMTVSELEEKWEGVFNQYLIPLKNY</sequence>
<evidence type="ECO:0008006" key="2">
    <source>
        <dbReference type="Google" id="ProtNLM"/>
    </source>
</evidence>
<evidence type="ECO:0000313" key="1">
    <source>
        <dbReference type="EMBL" id="GAJ15178.1"/>
    </source>
</evidence>
<accession>X1UCC4</accession>
<organism evidence="1">
    <name type="scientific">marine sediment metagenome</name>
    <dbReference type="NCBI Taxonomy" id="412755"/>
    <lineage>
        <taxon>unclassified sequences</taxon>
        <taxon>metagenomes</taxon>
        <taxon>ecological metagenomes</taxon>
    </lineage>
</organism>
<gene>
    <name evidence="1" type="ORF">S12H4_44427</name>
</gene>
<comment type="caution">
    <text evidence="1">The sequence shown here is derived from an EMBL/GenBank/DDBJ whole genome shotgun (WGS) entry which is preliminary data.</text>
</comment>
<dbReference type="AlphaFoldDB" id="X1UCC4"/>
<dbReference type="InterPro" id="IPR017853">
    <property type="entry name" value="GH"/>
</dbReference>
<name>X1UCC4_9ZZZZ</name>
<reference evidence="1" key="1">
    <citation type="journal article" date="2014" name="Front. Microbiol.">
        <title>High frequency of phylogenetically diverse reductive dehalogenase-homologous genes in deep subseafloor sedimentary metagenomes.</title>
        <authorList>
            <person name="Kawai M."/>
            <person name="Futagami T."/>
            <person name="Toyoda A."/>
            <person name="Takaki Y."/>
            <person name="Nishi S."/>
            <person name="Hori S."/>
            <person name="Arai W."/>
            <person name="Tsubouchi T."/>
            <person name="Morono Y."/>
            <person name="Uchiyama I."/>
            <person name="Ito T."/>
            <person name="Fujiyama A."/>
            <person name="Inagaki F."/>
            <person name="Takami H."/>
        </authorList>
    </citation>
    <scope>NUCLEOTIDE SEQUENCE</scope>
    <source>
        <strain evidence="1">Expedition CK06-06</strain>
    </source>
</reference>
<feature type="non-terminal residue" evidence="1">
    <location>
        <position position="256"/>
    </location>
</feature>
<dbReference type="InterPro" id="IPR055151">
    <property type="entry name" value="GH113"/>
</dbReference>
<dbReference type="EMBL" id="BARW01027372">
    <property type="protein sequence ID" value="GAJ15178.1"/>
    <property type="molecule type" value="Genomic_DNA"/>
</dbReference>
<dbReference type="SUPFAM" id="SSF51445">
    <property type="entry name" value="(Trans)glycosidases"/>
    <property type="match status" value="1"/>
</dbReference>
<dbReference type="Pfam" id="PF22612">
    <property type="entry name" value="GH113"/>
    <property type="match status" value="1"/>
</dbReference>
<dbReference type="Gene3D" id="3.20.20.80">
    <property type="entry name" value="Glycosidases"/>
    <property type="match status" value="1"/>
</dbReference>
<proteinExistence type="predicted"/>